<sequence>MSHLVCTLDYYVRCSISYLFAFKSVSGKVLNLLRKHVHLGSLRRPGHWETYGRRFWAEILCFCSSQILH</sequence>
<name>A0A8R7K273_TRIUA</name>
<reference evidence="2" key="1">
    <citation type="journal article" date="2013" name="Nature">
        <title>Draft genome of the wheat A-genome progenitor Triticum urartu.</title>
        <authorList>
            <person name="Ling H.Q."/>
            <person name="Zhao S."/>
            <person name="Liu D."/>
            <person name="Wang J."/>
            <person name="Sun H."/>
            <person name="Zhang C."/>
            <person name="Fan H."/>
            <person name="Li D."/>
            <person name="Dong L."/>
            <person name="Tao Y."/>
            <person name="Gao C."/>
            <person name="Wu H."/>
            <person name="Li Y."/>
            <person name="Cui Y."/>
            <person name="Guo X."/>
            <person name="Zheng S."/>
            <person name="Wang B."/>
            <person name="Yu K."/>
            <person name="Liang Q."/>
            <person name="Yang W."/>
            <person name="Lou X."/>
            <person name="Chen J."/>
            <person name="Feng M."/>
            <person name="Jian J."/>
            <person name="Zhang X."/>
            <person name="Luo G."/>
            <person name="Jiang Y."/>
            <person name="Liu J."/>
            <person name="Wang Z."/>
            <person name="Sha Y."/>
            <person name="Zhang B."/>
            <person name="Wu H."/>
            <person name="Tang D."/>
            <person name="Shen Q."/>
            <person name="Xue P."/>
            <person name="Zou S."/>
            <person name="Wang X."/>
            <person name="Liu X."/>
            <person name="Wang F."/>
            <person name="Yang Y."/>
            <person name="An X."/>
            <person name="Dong Z."/>
            <person name="Zhang K."/>
            <person name="Zhang X."/>
            <person name="Luo M.C."/>
            <person name="Dvorak J."/>
            <person name="Tong Y."/>
            <person name="Wang J."/>
            <person name="Yang H."/>
            <person name="Li Z."/>
            <person name="Wang D."/>
            <person name="Zhang A."/>
            <person name="Wang J."/>
        </authorList>
    </citation>
    <scope>NUCLEOTIDE SEQUENCE</scope>
    <source>
        <strain evidence="2">cv. G1812</strain>
    </source>
</reference>
<protein>
    <submittedName>
        <fullName evidence="1">Uncharacterized protein</fullName>
    </submittedName>
</protein>
<dbReference type="Gramene" id="TuG1812G0100003117.01.T01">
    <property type="protein sequence ID" value="TuG1812G0100003117.01.T01.cds383791"/>
    <property type="gene ID" value="TuG1812G0100003117.01"/>
</dbReference>
<proteinExistence type="predicted"/>
<dbReference type="Proteomes" id="UP000015106">
    <property type="component" value="Chromosome 1"/>
</dbReference>
<accession>A0A8R7K273</accession>
<evidence type="ECO:0000313" key="1">
    <source>
        <dbReference type="EnsemblPlants" id="TuG1812G0100003117.01.T01.cds383791"/>
    </source>
</evidence>
<dbReference type="EnsemblPlants" id="TuG1812G0100003117.01.T01">
    <property type="protein sequence ID" value="TuG1812G0100003117.01.T01.cds383791"/>
    <property type="gene ID" value="TuG1812G0100003117.01"/>
</dbReference>
<dbReference type="AlphaFoldDB" id="A0A8R7K273"/>
<reference evidence="1" key="3">
    <citation type="submission" date="2022-06" db="UniProtKB">
        <authorList>
            <consortium name="EnsemblPlants"/>
        </authorList>
    </citation>
    <scope>IDENTIFICATION</scope>
</reference>
<keyword evidence="2" id="KW-1185">Reference proteome</keyword>
<organism evidence="1 2">
    <name type="scientific">Triticum urartu</name>
    <name type="common">Red wild einkorn</name>
    <name type="synonym">Crithodium urartu</name>
    <dbReference type="NCBI Taxonomy" id="4572"/>
    <lineage>
        <taxon>Eukaryota</taxon>
        <taxon>Viridiplantae</taxon>
        <taxon>Streptophyta</taxon>
        <taxon>Embryophyta</taxon>
        <taxon>Tracheophyta</taxon>
        <taxon>Spermatophyta</taxon>
        <taxon>Magnoliopsida</taxon>
        <taxon>Liliopsida</taxon>
        <taxon>Poales</taxon>
        <taxon>Poaceae</taxon>
        <taxon>BOP clade</taxon>
        <taxon>Pooideae</taxon>
        <taxon>Triticodae</taxon>
        <taxon>Triticeae</taxon>
        <taxon>Triticinae</taxon>
        <taxon>Triticum</taxon>
    </lineage>
</organism>
<reference evidence="1" key="2">
    <citation type="submission" date="2018-03" db="EMBL/GenBank/DDBJ databases">
        <title>The Triticum urartu genome reveals the dynamic nature of wheat genome evolution.</title>
        <authorList>
            <person name="Ling H."/>
            <person name="Ma B."/>
            <person name="Shi X."/>
            <person name="Liu H."/>
            <person name="Dong L."/>
            <person name="Sun H."/>
            <person name="Cao Y."/>
            <person name="Gao Q."/>
            <person name="Zheng S."/>
            <person name="Li Y."/>
            <person name="Yu Y."/>
            <person name="Du H."/>
            <person name="Qi M."/>
            <person name="Li Y."/>
            <person name="Yu H."/>
            <person name="Cui Y."/>
            <person name="Wang N."/>
            <person name="Chen C."/>
            <person name="Wu H."/>
            <person name="Zhao Y."/>
            <person name="Zhang J."/>
            <person name="Li Y."/>
            <person name="Zhou W."/>
            <person name="Zhang B."/>
            <person name="Hu W."/>
            <person name="Eijk M."/>
            <person name="Tang J."/>
            <person name="Witsenboer H."/>
            <person name="Zhao S."/>
            <person name="Li Z."/>
            <person name="Zhang A."/>
            <person name="Wang D."/>
            <person name="Liang C."/>
        </authorList>
    </citation>
    <scope>NUCLEOTIDE SEQUENCE [LARGE SCALE GENOMIC DNA]</scope>
    <source>
        <strain evidence="1">cv. G1812</strain>
    </source>
</reference>
<evidence type="ECO:0000313" key="2">
    <source>
        <dbReference type="Proteomes" id="UP000015106"/>
    </source>
</evidence>